<sequence>MSTSRIKIYDEEEKMQIKNIIEQSVKELSDMEYSVFIDIIDTRIAVNELKPLQKLALSLYFLTEEIEIHTDKYGEALKVSNKEHILKKWEDNREKLFPEKVVSESELLANMKNEITLKIEEDSRLLEFVTQPLIYDVFFGGYYLRENVVVKKLKENFILDFNMPIILEYKQAKSNQNSNFIEINVSLDEYNVPEIKAMEVFETLGIEYQRENLFLEGNGIIELNLKTGRISQANFRIVGGIKGTFNNIQEIKLKEI</sequence>
<comment type="caution">
    <text evidence="1">The sequence shown here is derived from an EMBL/GenBank/DDBJ whole genome shotgun (WGS) entry which is preliminary data.</text>
</comment>
<accession>C9MXT3</accession>
<dbReference type="HOGENOM" id="CLU_1085018_0_0_0"/>
<dbReference type="RefSeq" id="WP_006804667.1">
    <property type="nucleotide sequence ID" value="NZ_GG700632.1"/>
</dbReference>
<dbReference type="EMBL" id="ACVB02000009">
    <property type="protein sequence ID" value="EEX74692.1"/>
    <property type="molecule type" value="Genomic_DNA"/>
</dbReference>
<dbReference type="Proteomes" id="UP000006233">
    <property type="component" value="Unassembled WGS sequence"/>
</dbReference>
<dbReference type="STRING" id="634994.GCWU000323_01331"/>
<dbReference type="AlphaFoldDB" id="C9MXT3"/>
<proteinExistence type="predicted"/>
<gene>
    <name evidence="1" type="ORF">GCWU000323_01331</name>
</gene>
<evidence type="ECO:0000313" key="2">
    <source>
        <dbReference type="Proteomes" id="UP000006233"/>
    </source>
</evidence>
<protein>
    <submittedName>
        <fullName evidence="1">Uncharacterized protein</fullName>
    </submittedName>
</protein>
<reference evidence="1 2" key="1">
    <citation type="submission" date="2009-09" db="EMBL/GenBank/DDBJ databases">
        <authorList>
            <person name="Weinstock G."/>
            <person name="Sodergren E."/>
            <person name="Clifton S."/>
            <person name="Fulton L."/>
            <person name="Fulton B."/>
            <person name="Courtney L."/>
            <person name="Fronick C."/>
            <person name="Harrison M."/>
            <person name="Strong C."/>
            <person name="Farmer C."/>
            <person name="Delahaunty K."/>
            <person name="Markovic C."/>
            <person name="Hall O."/>
            <person name="Minx P."/>
            <person name="Tomlinson C."/>
            <person name="Mitreva M."/>
            <person name="Nelson J."/>
            <person name="Hou S."/>
            <person name="Wollam A."/>
            <person name="Pepin K.H."/>
            <person name="Johnson M."/>
            <person name="Bhonagiri V."/>
            <person name="Nash W.E."/>
            <person name="Warren W."/>
            <person name="Chinwalla A."/>
            <person name="Mardis E.R."/>
            <person name="Wilson R.K."/>
        </authorList>
    </citation>
    <scope>NUCLEOTIDE SEQUENCE [LARGE SCALE GENOMIC DNA]</scope>
    <source>
        <strain evidence="1 2">F0254</strain>
    </source>
</reference>
<organism evidence="1 2">
    <name type="scientific">Leptotrichia hofstadii F0254</name>
    <dbReference type="NCBI Taxonomy" id="634994"/>
    <lineage>
        <taxon>Bacteria</taxon>
        <taxon>Fusobacteriati</taxon>
        <taxon>Fusobacteriota</taxon>
        <taxon>Fusobacteriia</taxon>
        <taxon>Fusobacteriales</taxon>
        <taxon>Leptotrichiaceae</taxon>
        <taxon>Leptotrichia</taxon>
    </lineage>
</organism>
<name>C9MXT3_9FUSO</name>
<evidence type="ECO:0000313" key="1">
    <source>
        <dbReference type="EMBL" id="EEX74692.1"/>
    </source>
</evidence>